<feature type="domain" description="WYL" evidence="2">
    <location>
        <begin position="145"/>
        <end position="211"/>
    </location>
</feature>
<keyword evidence="3" id="KW-0238">DNA-binding</keyword>
<dbReference type="PROSITE" id="PS52050">
    <property type="entry name" value="WYL"/>
    <property type="match status" value="1"/>
</dbReference>
<evidence type="ECO:0000259" key="1">
    <source>
        <dbReference type="Pfam" id="PF08279"/>
    </source>
</evidence>
<dbReference type="AlphaFoldDB" id="A0A2A9CN80"/>
<dbReference type="Pfam" id="PF08279">
    <property type="entry name" value="HTH_11"/>
    <property type="match status" value="1"/>
</dbReference>
<dbReference type="InterPro" id="IPR026881">
    <property type="entry name" value="WYL_dom"/>
</dbReference>
<dbReference type="InterPro" id="IPR011991">
    <property type="entry name" value="ArsR-like_HTH"/>
</dbReference>
<evidence type="ECO:0000259" key="2">
    <source>
        <dbReference type="Pfam" id="PF13280"/>
    </source>
</evidence>
<dbReference type="RefSeq" id="WP_098459453.1">
    <property type="nucleotide sequence ID" value="NZ_PDJC01000001.1"/>
</dbReference>
<dbReference type="PANTHER" id="PTHR34580">
    <property type="match status" value="1"/>
</dbReference>
<dbReference type="EMBL" id="PDJC01000001">
    <property type="protein sequence ID" value="PFG15853.1"/>
    <property type="molecule type" value="Genomic_DNA"/>
</dbReference>
<organism evidence="3 4">
    <name type="scientific">Propionicimonas paludicola</name>
    <dbReference type="NCBI Taxonomy" id="185243"/>
    <lineage>
        <taxon>Bacteria</taxon>
        <taxon>Bacillati</taxon>
        <taxon>Actinomycetota</taxon>
        <taxon>Actinomycetes</taxon>
        <taxon>Propionibacteriales</taxon>
        <taxon>Nocardioidaceae</taxon>
        <taxon>Propionicimonas</taxon>
    </lineage>
</organism>
<dbReference type="SUPFAM" id="SSF46785">
    <property type="entry name" value="Winged helix' DNA-binding domain"/>
    <property type="match status" value="1"/>
</dbReference>
<dbReference type="PANTHER" id="PTHR34580:SF3">
    <property type="entry name" value="PROTEIN PAFB"/>
    <property type="match status" value="1"/>
</dbReference>
<dbReference type="Pfam" id="PF13280">
    <property type="entry name" value="WYL"/>
    <property type="match status" value="1"/>
</dbReference>
<proteinExistence type="predicted"/>
<accession>A0A2A9CN80</accession>
<dbReference type="GO" id="GO:0003677">
    <property type="term" value="F:DNA binding"/>
    <property type="evidence" value="ECO:0007669"/>
    <property type="project" value="UniProtKB-KW"/>
</dbReference>
<dbReference type="OrthoDB" id="9807255at2"/>
<dbReference type="CDD" id="cd00090">
    <property type="entry name" value="HTH_ARSR"/>
    <property type="match status" value="1"/>
</dbReference>
<dbReference type="Proteomes" id="UP000226079">
    <property type="component" value="Unassembled WGS sequence"/>
</dbReference>
<evidence type="ECO:0000313" key="4">
    <source>
        <dbReference type="Proteomes" id="UP000226079"/>
    </source>
</evidence>
<comment type="caution">
    <text evidence="3">The sequence shown here is derived from an EMBL/GenBank/DDBJ whole genome shotgun (WGS) entry which is preliminary data.</text>
</comment>
<dbReference type="InterPro" id="IPR036388">
    <property type="entry name" value="WH-like_DNA-bd_sf"/>
</dbReference>
<name>A0A2A9CN80_9ACTN</name>
<dbReference type="PIRSF" id="PIRSF016838">
    <property type="entry name" value="PafC"/>
    <property type="match status" value="1"/>
</dbReference>
<reference evidence="3 4" key="1">
    <citation type="submission" date="2017-10" db="EMBL/GenBank/DDBJ databases">
        <title>Sequencing the genomes of 1000 actinobacteria strains.</title>
        <authorList>
            <person name="Klenk H.-P."/>
        </authorList>
    </citation>
    <scope>NUCLEOTIDE SEQUENCE [LARGE SCALE GENOMIC DNA]</scope>
    <source>
        <strain evidence="3 4">DSM 15597</strain>
    </source>
</reference>
<dbReference type="InterPro" id="IPR028349">
    <property type="entry name" value="PafC-like"/>
</dbReference>
<dbReference type="InterPro" id="IPR051534">
    <property type="entry name" value="CBASS_pafABC_assoc_protein"/>
</dbReference>
<evidence type="ECO:0000313" key="3">
    <source>
        <dbReference type="EMBL" id="PFG15853.1"/>
    </source>
</evidence>
<feature type="domain" description="Helix-turn-helix type 11" evidence="1">
    <location>
        <begin position="10"/>
        <end position="64"/>
    </location>
</feature>
<dbReference type="Gene3D" id="1.10.10.10">
    <property type="entry name" value="Winged helix-like DNA-binding domain superfamily/Winged helix DNA-binding domain"/>
    <property type="match status" value="1"/>
</dbReference>
<dbReference type="InterPro" id="IPR036390">
    <property type="entry name" value="WH_DNA-bd_sf"/>
</dbReference>
<gene>
    <name evidence="3" type="ORF">ATK74_0373</name>
</gene>
<sequence length="320" mass="34912">MAADSSPTARALLVLELLQNRPGTTAAELAEALGVTERAARRYIGILREAEIPVESSRGRYGGYALGRGVRLPPLVFSATEALGVVMAVLEGYHDAADTADPVGNALRKIMRALPEAVAAQAELVRRTARRVQSRRIDPPDPGITAELVAASAARRVVRLDYRIEPDRQWSSEVEPWAVLVREGRWYLLCQRLGSGATRTYRLDRIRKVEVREQTFEPPSDLDPVAELERNFASGYSYPVEVVIEAPIDELTELSRTVGELSSIDESHTRLIATTGDPAYYAEILAGISHPFTVVRGPELAAAVVALGERLVRAGRPTPG</sequence>
<protein>
    <submittedName>
        <fullName evidence="3">Putative DNA-binding transcriptional regulator YafY</fullName>
    </submittedName>
</protein>
<keyword evidence="4" id="KW-1185">Reference proteome</keyword>
<dbReference type="InterPro" id="IPR013196">
    <property type="entry name" value="HTH_11"/>
</dbReference>